<dbReference type="RefSeq" id="WP_248436406.1">
    <property type="nucleotide sequence ID" value="NZ_CP096205.1"/>
</dbReference>
<name>A0ABY4KMQ2_9FLAO</name>
<accession>A0ABY4KMQ2</accession>
<organism evidence="2 3">
    <name type="scientific">Flavobacterium azooxidireducens</name>
    <dbReference type="NCBI Taxonomy" id="1871076"/>
    <lineage>
        <taxon>Bacteria</taxon>
        <taxon>Pseudomonadati</taxon>
        <taxon>Bacteroidota</taxon>
        <taxon>Flavobacteriia</taxon>
        <taxon>Flavobacteriales</taxon>
        <taxon>Flavobacteriaceae</taxon>
        <taxon>Flavobacterium</taxon>
    </lineage>
</organism>
<evidence type="ECO:0000313" key="2">
    <source>
        <dbReference type="EMBL" id="UPQ80512.1"/>
    </source>
</evidence>
<dbReference type="SMART" id="SM00507">
    <property type="entry name" value="HNHc"/>
    <property type="match status" value="1"/>
</dbReference>
<evidence type="ECO:0000313" key="3">
    <source>
        <dbReference type="Proteomes" id="UP000830583"/>
    </source>
</evidence>
<dbReference type="EMBL" id="CP096205">
    <property type="protein sequence ID" value="UPQ80512.1"/>
    <property type="molecule type" value="Genomic_DNA"/>
</dbReference>
<dbReference type="InterPro" id="IPR013467">
    <property type="entry name" value="HNH78-like"/>
</dbReference>
<reference evidence="2" key="1">
    <citation type="submission" date="2022-04" db="EMBL/GenBank/DDBJ databases">
        <title>Consumption of N2O by Flavobacterium azooxidireducens sp. nov. isolated from Decomposing Leaf Litter of Phragmites australis (Cav.).</title>
        <authorList>
            <person name="Behrendt U."/>
            <person name="Spanner T."/>
            <person name="Augustin J."/>
            <person name="Horn M.A."/>
            <person name="Kolb S."/>
            <person name="Ulrich A."/>
        </authorList>
    </citation>
    <scope>NUCLEOTIDE SEQUENCE</scope>
    <source>
        <strain evidence="2">IGB 4-14</strain>
    </source>
</reference>
<keyword evidence="3" id="KW-1185">Reference proteome</keyword>
<dbReference type="Gene3D" id="1.10.30.50">
    <property type="match status" value="1"/>
</dbReference>
<dbReference type="Proteomes" id="UP000830583">
    <property type="component" value="Chromosome"/>
</dbReference>
<dbReference type="NCBIfam" id="TIGR02646">
    <property type="entry name" value="retron system putative HNH endonuclease"/>
    <property type="match status" value="1"/>
</dbReference>
<evidence type="ECO:0000259" key="1">
    <source>
        <dbReference type="SMART" id="SM00507"/>
    </source>
</evidence>
<proteinExistence type="predicted"/>
<feature type="domain" description="HNH nuclease" evidence="1">
    <location>
        <begin position="54"/>
        <end position="110"/>
    </location>
</feature>
<protein>
    <submittedName>
        <fullName evidence="2">TIGR02646 family protein</fullName>
    </submittedName>
</protein>
<gene>
    <name evidence="2" type="ORF">M0M57_06645</name>
</gene>
<dbReference type="InterPro" id="IPR003615">
    <property type="entry name" value="HNH_nuc"/>
</dbReference>
<sequence length="229" mass="26824">MIKVTRTAKPNVLVQNSLNWTEQYLLAKEVYTQSNTLANKKAIGKAEKRYNHTDVKSALKKMFNKKCAFCESRITHVDYGQIEHFKPKSKYPELCFEWNNFLLSCSICNGKANKGDKFPLENEDGPFIHPVDENPQDFFKFEYDDLTQTFLLFPANQRAETTIKILGLNREDLVENRTIELKKILFFLEDLIGENFDEQKFNAFEKMFSEKDQYFAFISALIQKIRSNI</sequence>